<evidence type="ECO:0000313" key="3">
    <source>
        <dbReference type="Proteomes" id="UP000028542"/>
    </source>
</evidence>
<dbReference type="STRING" id="318464.IO99_14545"/>
<organism evidence="1 3">
    <name type="scientific">Clostridium sulfidigenes</name>
    <dbReference type="NCBI Taxonomy" id="318464"/>
    <lineage>
        <taxon>Bacteria</taxon>
        <taxon>Bacillati</taxon>
        <taxon>Bacillota</taxon>
        <taxon>Clostridia</taxon>
        <taxon>Eubacteriales</taxon>
        <taxon>Clostridiaceae</taxon>
        <taxon>Clostridium</taxon>
    </lineage>
</organism>
<gene>
    <name evidence="2" type="ORF">E7215_16510</name>
    <name evidence="1" type="ORF">IO99_14545</name>
</gene>
<reference evidence="1 3" key="1">
    <citation type="submission" date="2014-07" db="EMBL/GenBank/DDBJ databases">
        <title>Draft genome of Clostridium sulfidigenes 113A isolated from sediments associated with methane hydrate from Krishna Godavari basin.</title>
        <authorList>
            <person name="Honkalas V.S."/>
            <person name="Dabir A.P."/>
            <person name="Arora P."/>
            <person name="Dhakephalkar P.K."/>
        </authorList>
    </citation>
    <scope>NUCLEOTIDE SEQUENCE [LARGE SCALE GENOMIC DNA]</scope>
    <source>
        <strain evidence="1 3">113A</strain>
    </source>
</reference>
<dbReference type="eggNOG" id="ENOG5033WQN">
    <property type="taxonomic scope" value="Bacteria"/>
</dbReference>
<evidence type="ECO:0000313" key="2">
    <source>
        <dbReference type="EMBL" id="MBE6061744.1"/>
    </source>
</evidence>
<dbReference type="EMBL" id="SVCM01000194">
    <property type="protein sequence ID" value="MBE6061744.1"/>
    <property type="molecule type" value="Genomic_DNA"/>
</dbReference>
<dbReference type="EMBL" id="JPMD01000035">
    <property type="protein sequence ID" value="KEZ85481.1"/>
    <property type="molecule type" value="Genomic_DNA"/>
</dbReference>
<protein>
    <submittedName>
        <fullName evidence="2">DUF3785 domain-containing protein</fullName>
    </submittedName>
</protein>
<sequence length="137" mass="16369">MNNFKFKHKDEEFILSEDNLSYIEAEEVQDFTIGKVLEILEEGKEKVEFDYEYYADNCEACGNSEAIDKKHYRYLEYHFYIFTKEGKYIISNISNEFETTTYSQLERMKKIDESYIVSIIICESCKNFAIEVEQCDM</sequence>
<comment type="caution">
    <text evidence="1">The sequence shown here is derived from an EMBL/GenBank/DDBJ whole genome shotgun (WGS) entry which is preliminary data.</text>
</comment>
<dbReference type="AlphaFoldDB" id="A0A084J947"/>
<dbReference type="RefSeq" id="WP_035134451.1">
    <property type="nucleotide sequence ID" value="NZ_JBQHQR010000001.1"/>
</dbReference>
<proteinExistence type="predicted"/>
<dbReference type="Proteomes" id="UP000768462">
    <property type="component" value="Unassembled WGS sequence"/>
</dbReference>
<name>A0A084J947_9CLOT</name>
<evidence type="ECO:0000313" key="1">
    <source>
        <dbReference type="EMBL" id="KEZ85481.1"/>
    </source>
</evidence>
<dbReference type="Pfam" id="PF12653">
    <property type="entry name" value="DUF3785"/>
    <property type="match status" value="1"/>
</dbReference>
<dbReference type="InterPro" id="IPR024210">
    <property type="entry name" value="DUF3785"/>
</dbReference>
<dbReference type="Proteomes" id="UP000028542">
    <property type="component" value="Unassembled WGS sequence"/>
</dbReference>
<keyword evidence="3" id="KW-1185">Reference proteome</keyword>
<accession>A0A084J947</accession>
<reference evidence="2" key="2">
    <citation type="submission" date="2019-04" db="EMBL/GenBank/DDBJ databases">
        <title>Evolution of Biomass-Degrading Anaerobic Consortia Revealed by Metagenomics.</title>
        <authorList>
            <person name="Peng X."/>
        </authorList>
    </citation>
    <scope>NUCLEOTIDE SEQUENCE</scope>
    <source>
        <strain evidence="2">SIG254</strain>
    </source>
</reference>